<comment type="caution">
    <text evidence="2">The sequence shown here is derived from an EMBL/GenBank/DDBJ whole genome shotgun (WGS) entry which is preliminary data.</text>
</comment>
<organism evidence="2 3">
    <name type="scientific">Candidatus Eisenbergiella merdavium</name>
    <dbReference type="NCBI Taxonomy" id="2838551"/>
    <lineage>
        <taxon>Bacteria</taxon>
        <taxon>Bacillati</taxon>
        <taxon>Bacillota</taxon>
        <taxon>Clostridia</taxon>
        <taxon>Lachnospirales</taxon>
        <taxon>Lachnospiraceae</taxon>
        <taxon>Eisenbergiella</taxon>
    </lineage>
</organism>
<sequence length="259" mass="28580">MIKLIKYEIRKQAGILTVLTSAAAFFPVAALLGWILFRDDAIIGIPMVLAFFCMAVSPFFIGVESILLLNRELKTGQSRLIWMVPRSTLQILGARLLAAGLQAIYLFVLFAASLAVGFLFLLIIALLTWDAAVSLQTPEEMINSLLYLLSPSSGYWSMLIPIFVKGFLLWFQLITSGFLAVLLARTILENSRQGAGFSVLLFFAANFLINSCYRLVSGFSCFAAMPAVFWSVFDPVYYLGAGALFFLLSVILVDRALSL</sequence>
<dbReference type="EMBL" id="DWWS01000016">
    <property type="protein sequence ID" value="HJC22720.1"/>
    <property type="molecule type" value="Genomic_DNA"/>
</dbReference>
<protein>
    <submittedName>
        <fullName evidence="2">Uncharacterized protein</fullName>
    </submittedName>
</protein>
<feature type="transmembrane region" description="Helical" evidence="1">
    <location>
        <begin position="12"/>
        <end position="37"/>
    </location>
</feature>
<feature type="transmembrane region" description="Helical" evidence="1">
    <location>
        <begin position="43"/>
        <end position="68"/>
    </location>
</feature>
<keyword evidence="1" id="KW-0812">Transmembrane</keyword>
<feature type="transmembrane region" description="Helical" evidence="1">
    <location>
        <begin position="104"/>
        <end position="129"/>
    </location>
</feature>
<dbReference type="Proteomes" id="UP000823891">
    <property type="component" value="Unassembled WGS sequence"/>
</dbReference>
<evidence type="ECO:0000313" key="3">
    <source>
        <dbReference type="Proteomes" id="UP000823891"/>
    </source>
</evidence>
<accession>A0A9D2NEW2</accession>
<keyword evidence="1" id="KW-0472">Membrane</keyword>
<feature type="transmembrane region" description="Helical" evidence="1">
    <location>
        <begin position="169"/>
        <end position="188"/>
    </location>
</feature>
<reference evidence="2" key="2">
    <citation type="submission" date="2021-04" db="EMBL/GenBank/DDBJ databases">
        <authorList>
            <person name="Gilroy R."/>
        </authorList>
    </citation>
    <scope>NUCLEOTIDE SEQUENCE</scope>
    <source>
        <strain evidence="2">USAMLcec2-132</strain>
    </source>
</reference>
<proteinExistence type="predicted"/>
<evidence type="ECO:0000313" key="2">
    <source>
        <dbReference type="EMBL" id="HJC22720.1"/>
    </source>
</evidence>
<name>A0A9D2NEW2_9FIRM</name>
<evidence type="ECO:0000256" key="1">
    <source>
        <dbReference type="SAM" id="Phobius"/>
    </source>
</evidence>
<gene>
    <name evidence="2" type="ORF">H9761_03330</name>
</gene>
<reference evidence="2" key="1">
    <citation type="journal article" date="2021" name="PeerJ">
        <title>Extensive microbial diversity within the chicken gut microbiome revealed by metagenomics and culture.</title>
        <authorList>
            <person name="Gilroy R."/>
            <person name="Ravi A."/>
            <person name="Getino M."/>
            <person name="Pursley I."/>
            <person name="Horton D.L."/>
            <person name="Alikhan N.F."/>
            <person name="Baker D."/>
            <person name="Gharbi K."/>
            <person name="Hall N."/>
            <person name="Watson M."/>
            <person name="Adriaenssens E.M."/>
            <person name="Foster-Nyarko E."/>
            <person name="Jarju S."/>
            <person name="Secka A."/>
            <person name="Antonio M."/>
            <person name="Oren A."/>
            <person name="Chaudhuri R.R."/>
            <person name="La Ragione R."/>
            <person name="Hildebrand F."/>
            <person name="Pallen M.J."/>
        </authorList>
    </citation>
    <scope>NUCLEOTIDE SEQUENCE</scope>
    <source>
        <strain evidence="2">USAMLcec2-132</strain>
    </source>
</reference>
<feature type="transmembrane region" description="Helical" evidence="1">
    <location>
        <begin position="236"/>
        <end position="253"/>
    </location>
</feature>
<feature type="transmembrane region" description="Helical" evidence="1">
    <location>
        <begin position="195"/>
        <end position="216"/>
    </location>
</feature>
<dbReference type="AlphaFoldDB" id="A0A9D2NEW2"/>
<keyword evidence="1" id="KW-1133">Transmembrane helix</keyword>